<protein>
    <submittedName>
        <fullName evidence="1">Uncharacterized protein</fullName>
    </submittedName>
</protein>
<reference evidence="1 2" key="1">
    <citation type="submission" date="2020-07" db="EMBL/GenBank/DDBJ databases">
        <title>Sequencing the genomes of 1000 actinobacteria strains.</title>
        <authorList>
            <person name="Klenk H.-P."/>
        </authorList>
    </citation>
    <scope>NUCLEOTIDE SEQUENCE [LARGE SCALE GENOMIC DNA]</scope>
    <source>
        <strain evidence="1 2">DSM 19663</strain>
    </source>
</reference>
<dbReference type="AlphaFoldDB" id="A0A839EE37"/>
<sequence length="35" mass="4017">MIRRVLRWYAAYPLYARTASGQSLARSASFAVRAR</sequence>
<evidence type="ECO:0000313" key="1">
    <source>
        <dbReference type="EMBL" id="MBA8848514.1"/>
    </source>
</evidence>
<evidence type="ECO:0000313" key="2">
    <source>
        <dbReference type="Proteomes" id="UP000585905"/>
    </source>
</evidence>
<dbReference type="Proteomes" id="UP000585905">
    <property type="component" value="Unassembled WGS sequence"/>
</dbReference>
<accession>A0A839EE37</accession>
<dbReference type="EMBL" id="JACGWX010000005">
    <property type="protein sequence ID" value="MBA8848514.1"/>
    <property type="molecule type" value="Genomic_DNA"/>
</dbReference>
<proteinExistence type="predicted"/>
<organism evidence="1 2">
    <name type="scientific">Microcella alkalica</name>
    <dbReference type="NCBI Taxonomy" id="355930"/>
    <lineage>
        <taxon>Bacteria</taxon>
        <taxon>Bacillati</taxon>
        <taxon>Actinomycetota</taxon>
        <taxon>Actinomycetes</taxon>
        <taxon>Micrococcales</taxon>
        <taxon>Microbacteriaceae</taxon>
        <taxon>Microcella</taxon>
    </lineage>
</organism>
<name>A0A839EE37_9MICO</name>
<keyword evidence="2" id="KW-1185">Reference proteome</keyword>
<comment type="caution">
    <text evidence="1">The sequence shown here is derived from an EMBL/GenBank/DDBJ whole genome shotgun (WGS) entry which is preliminary data.</text>
</comment>
<gene>
    <name evidence="1" type="ORF">FHX53_002118</name>
</gene>